<name>A0A7I7RY81_9MYCO</name>
<dbReference type="Proteomes" id="UP000467428">
    <property type="component" value="Chromosome"/>
</dbReference>
<organism evidence="1 2">
    <name type="scientific">Mycolicibacterium arabiense</name>
    <dbReference type="NCBI Taxonomy" id="1286181"/>
    <lineage>
        <taxon>Bacteria</taxon>
        <taxon>Bacillati</taxon>
        <taxon>Actinomycetota</taxon>
        <taxon>Actinomycetes</taxon>
        <taxon>Mycobacteriales</taxon>
        <taxon>Mycobacteriaceae</taxon>
        <taxon>Mycolicibacterium</taxon>
    </lineage>
</organism>
<proteinExistence type="predicted"/>
<sequence length="67" mass="7301">MPAGNAASKVVEYAIQTPHSKTVLMTTEDRAEAERTLDMLGEGQLLMRTVTYGPWKPAIDDAHDLSA</sequence>
<dbReference type="EMBL" id="AP022593">
    <property type="protein sequence ID" value="BBY49592.1"/>
    <property type="molecule type" value="Genomic_DNA"/>
</dbReference>
<reference evidence="1 2" key="1">
    <citation type="journal article" date="2019" name="Emerg. Microbes Infect.">
        <title>Comprehensive subspecies identification of 175 nontuberculous mycobacteria species based on 7547 genomic profiles.</title>
        <authorList>
            <person name="Matsumoto Y."/>
            <person name="Kinjo T."/>
            <person name="Motooka D."/>
            <person name="Nabeya D."/>
            <person name="Jung N."/>
            <person name="Uechi K."/>
            <person name="Horii T."/>
            <person name="Iida T."/>
            <person name="Fujita J."/>
            <person name="Nakamura S."/>
        </authorList>
    </citation>
    <scope>NUCLEOTIDE SEQUENCE [LARGE SCALE GENOMIC DNA]</scope>
    <source>
        <strain evidence="1 2">JCM 18538</strain>
    </source>
</reference>
<evidence type="ECO:0000313" key="1">
    <source>
        <dbReference type="EMBL" id="BBY49592.1"/>
    </source>
</evidence>
<gene>
    <name evidence="1" type="ORF">MARA_30600</name>
</gene>
<dbReference type="AlphaFoldDB" id="A0A7I7RY81"/>
<dbReference type="RefSeq" id="WP_163919202.1">
    <property type="nucleotide sequence ID" value="NZ_AP022593.1"/>
</dbReference>
<keyword evidence="2" id="KW-1185">Reference proteome</keyword>
<dbReference type="KEGG" id="marz:MARA_30600"/>
<geneLocation type="plasmid" evidence="2">
    <name>pjcm18538 dna</name>
</geneLocation>
<evidence type="ECO:0000313" key="2">
    <source>
        <dbReference type="Proteomes" id="UP000467428"/>
    </source>
</evidence>
<protein>
    <submittedName>
        <fullName evidence="1">Uncharacterized protein</fullName>
    </submittedName>
</protein>
<accession>A0A7I7RY81</accession>